<protein>
    <submittedName>
        <fullName evidence="2">CbtB-domain containing protein</fullName>
    </submittedName>
</protein>
<accession>A0ABP4E659</accession>
<comment type="caution">
    <text evidence="2">The sequence shown here is derived from an EMBL/GenBank/DDBJ whole genome shotgun (WGS) entry which is preliminary data.</text>
</comment>
<feature type="transmembrane region" description="Helical" evidence="1">
    <location>
        <begin position="27"/>
        <end position="45"/>
    </location>
</feature>
<name>A0ABP4E659_9ACTN</name>
<keyword evidence="1" id="KW-0812">Transmembrane</keyword>
<dbReference type="Proteomes" id="UP001501581">
    <property type="component" value="Unassembled WGS sequence"/>
</dbReference>
<gene>
    <name evidence="2" type="ORF">GCM10009668_07560</name>
</gene>
<dbReference type="RefSeq" id="WP_343991516.1">
    <property type="nucleotide sequence ID" value="NZ_BAAALG010000002.1"/>
</dbReference>
<keyword evidence="1" id="KW-0472">Membrane</keyword>
<keyword evidence="1" id="KW-1133">Transmembrane helix</keyword>
<evidence type="ECO:0000313" key="2">
    <source>
        <dbReference type="EMBL" id="GAA1094297.1"/>
    </source>
</evidence>
<evidence type="ECO:0000256" key="1">
    <source>
        <dbReference type="SAM" id="Phobius"/>
    </source>
</evidence>
<dbReference type="InterPro" id="IPR012667">
    <property type="entry name" value="CbtB_put"/>
</dbReference>
<dbReference type="EMBL" id="BAAALG010000002">
    <property type="protein sequence ID" value="GAA1094297.1"/>
    <property type="molecule type" value="Genomic_DNA"/>
</dbReference>
<keyword evidence="3" id="KW-1185">Reference proteome</keyword>
<sequence length="76" mass="8033">MSQLAAAPLGASDLPAVELPTVDLRELAPWALFFGLLGALVIFFISADQGAVSIPAGTAIHEWVHDGRHLLGYPCH</sequence>
<organism evidence="2 3">
    <name type="scientific">Nocardioides dubius</name>
    <dbReference type="NCBI Taxonomy" id="317019"/>
    <lineage>
        <taxon>Bacteria</taxon>
        <taxon>Bacillati</taxon>
        <taxon>Actinomycetota</taxon>
        <taxon>Actinomycetes</taxon>
        <taxon>Propionibacteriales</taxon>
        <taxon>Nocardioidaceae</taxon>
        <taxon>Nocardioides</taxon>
    </lineage>
</organism>
<evidence type="ECO:0000313" key="3">
    <source>
        <dbReference type="Proteomes" id="UP001501581"/>
    </source>
</evidence>
<proteinExistence type="predicted"/>
<reference evidence="3" key="1">
    <citation type="journal article" date="2019" name="Int. J. Syst. Evol. Microbiol.">
        <title>The Global Catalogue of Microorganisms (GCM) 10K type strain sequencing project: providing services to taxonomists for standard genome sequencing and annotation.</title>
        <authorList>
            <consortium name="The Broad Institute Genomics Platform"/>
            <consortium name="The Broad Institute Genome Sequencing Center for Infectious Disease"/>
            <person name="Wu L."/>
            <person name="Ma J."/>
        </authorList>
    </citation>
    <scope>NUCLEOTIDE SEQUENCE [LARGE SCALE GENOMIC DNA]</scope>
    <source>
        <strain evidence="3">JCM 13008</strain>
    </source>
</reference>
<dbReference type="Pfam" id="PF09489">
    <property type="entry name" value="CbtB"/>
    <property type="match status" value="1"/>
</dbReference>